<feature type="transmembrane region" description="Helical" evidence="6">
    <location>
        <begin position="128"/>
        <end position="150"/>
    </location>
</feature>
<gene>
    <name evidence="7" type="ORF">FQ330_02415</name>
</gene>
<dbReference type="SUPFAM" id="SSF103473">
    <property type="entry name" value="MFS general substrate transporter"/>
    <property type="match status" value="1"/>
</dbReference>
<dbReference type="RefSeq" id="WP_146354905.1">
    <property type="nucleotide sequence ID" value="NZ_VOIR01000011.1"/>
</dbReference>
<dbReference type="Gene3D" id="1.20.1250.20">
    <property type="entry name" value="MFS general substrate transporter like domains"/>
    <property type="match status" value="1"/>
</dbReference>
<feature type="transmembrane region" description="Helical" evidence="6">
    <location>
        <begin position="356"/>
        <end position="376"/>
    </location>
</feature>
<name>A0A5M8QP14_9MICO</name>
<feature type="transmembrane region" description="Helical" evidence="6">
    <location>
        <begin position="68"/>
        <end position="87"/>
    </location>
</feature>
<keyword evidence="8" id="KW-1185">Reference proteome</keyword>
<evidence type="ECO:0000313" key="8">
    <source>
        <dbReference type="Proteomes" id="UP000323221"/>
    </source>
</evidence>
<sequence>MGGPRQLAASVPIRAASSGAQIAIPILAVAVTGDIALGALLVALSMLPGIVAAPLVGALLDGARHPRALMMAAAAGTGLAFGVAAGLGPVPVWAVAAALVVSGLLTPFGFGGLSSFVAPPGSDARRAYALDALSYNVSGVAGPAAVALLAPTLGPRAALIAMAVVALASAAAFALLPVQPRAAEQAGLLRSMAAGIVALSTRRTLAVVTASGTLAELGRGIMPIAALGIALAATGDASLSALIVAAFAVGALLGAALEPLRPPVLSAHATMGIGYALTGLATIAAALDLGLWWTIALVGLSGLCTAAPTAAMLLLRRTEAPDSVVAQVFTVGAALRGAAAALGTAIAGALAGVEPLLLLAGSGAVWVLSGAVMLAFPRRGRGLTGAHPIVG</sequence>
<comment type="subcellular location">
    <subcellularLocation>
        <location evidence="1">Cell membrane</location>
        <topology evidence="1">Multi-pass membrane protein</topology>
    </subcellularLocation>
</comment>
<evidence type="ECO:0000256" key="6">
    <source>
        <dbReference type="SAM" id="Phobius"/>
    </source>
</evidence>
<accession>A0A5M8QP14</accession>
<dbReference type="Proteomes" id="UP000323221">
    <property type="component" value="Unassembled WGS sequence"/>
</dbReference>
<reference evidence="7 8" key="1">
    <citation type="submission" date="2019-08" db="EMBL/GenBank/DDBJ databases">
        <title>Agrococcus lahaulensis sp. nov., isolated from a cold desert of the Indian Himalayas.</title>
        <authorList>
            <person name="Qu J.H."/>
        </authorList>
    </citation>
    <scope>NUCLEOTIDE SEQUENCE [LARGE SCALE GENOMIC DNA]</scope>
    <source>
        <strain evidence="7 8">NS18</strain>
    </source>
</reference>
<dbReference type="EMBL" id="VOIR01000011">
    <property type="protein sequence ID" value="KAA6436283.1"/>
    <property type="molecule type" value="Genomic_DNA"/>
</dbReference>
<dbReference type="PANTHER" id="PTHR23513">
    <property type="entry name" value="INTEGRAL MEMBRANE EFFLUX PROTEIN-RELATED"/>
    <property type="match status" value="1"/>
</dbReference>
<evidence type="ECO:0000313" key="7">
    <source>
        <dbReference type="EMBL" id="KAA6436283.1"/>
    </source>
</evidence>
<evidence type="ECO:0000256" key="2">
    <source>
        <dbReference type="ARBA" id="ARBA00022475"/>
    </source>
</evidence>
<comment type="caution">
    <text evidence="7">The sequence shown here is derived from an EMBL/GenBank/DDBJ whole genome shotgun (WGS) entry which is preliminary data.</text>
</comment>
<proteinExistence type="predicted"/>
<feature type="transmembrane region" description="Helical" evidence="6">
    <location>
        <begin position="93"/>
        <end position="116"/>
    </location>
</feature>
<protein>
    <submittedName>
        <fullName evidence="7">MFS transporter</fullName>
    </submittedName>
</protein>
<feature type="transmembrane region" description="Helical" evidence="6">
    <location>
        <begin position="291"/>
        <end position="315"/>
    </location>
</feature>
<evidence type="ECO:0000256" key="4">
    <source>
        <dbReference type="ARBA" id="ARBA00022989"/>
    </source>
</evidence>
<dbReference type="AlphaFoldDB" id="A0A5M8QP14"/>
<evidence type="ECO:0000256" key="5">
    <source>
        <dbReference type="ARBA" id="ARBA00023136"/>
    </source>
</evidence>
<feature type="transmembrane region" description="Helical" evidence="6">
    <location>
        <begin position="35"/>
        <end position="56"/>
    </location>
</feature>
<dbReference type="GO" id="GO:0005886">
    <property type="term" value="C:plasma membrane"/>
    <property type="evidence" value="ECO:0007669"/>
    <property type="project" value="UniProtKB-SubCell"/>
</dbReference>
<keyword evidence="2" id="KW-1003">Cell membrane</keyword>
<feature type="transmembrane region" description="Helical" evidence="6">
    <location>
        <begin position="327"/>
        <end position="350"/>
    </location>
</feature>
<organism evidence="7 8">
    <name type="scientific">Agrococcus sediminis</name>
    <dbReference type="NCBI Taxonomy" id="2599924"/>
    <lineage>
        <taxon>Bacteria</taxon>
        <taxon>Bacillati</taxon>
        <taxon>Actinomycetota</taxon>
        <taxon>Actinomycetes</taxon>
        <taxon>Micrococcales</taxon>
        <taxon>Microbacteriaceae</taxon>
        <taxon>Agrococcus</taxon>
    </lineage>
</organism>
<dbReference type="InterPro" id="IPR036259">
    <property type="entry name" value="MFS_trans_sf"/>
</dbReference>
<feature type="transmembrane region" description="Helical" evidence="6">
    <location>
        <begin position="156"/>
        <end position="176"/>
    </location>
</feature>
<feature type="transmembrane region" description="Helical" evidence="6">
    <location>
        <begin position="220"/>
        <end position="253"/>
    </location>
</feature>
<feature type="transmembrane region" description="Helical" evidence="6">
    <location>
        <begin position="265"/>
        <end position="285"/>
    </location>
</feature>
<keyword evidence="4 6" id="KW-1133">Transmembrane helix</keyword>
<dbReference type="OrthoDB" id="4943255at2"/>
<evidence type="ECO:0000256" key="3">
    <source>
        <dbReference type="ARBA" id="ARBA00022692"/>
    </source>
</evidence>
<evidence type="ECO:0000256" key="1">
    <source>
        <dbReference type="ARBA" id="ARBA00004651"/>
    </source>
</evidence>
<keyword evidence="5 6" id="KW-0472">Membrane</keyword>
<keyword evidence="3 6" id="KW-0812">Transmembrane</keyword>
<dbReference type="PANTHER" id="PTHR23513:SF11">
    <property type="entry name" value="STAPHYLOFERRIN A TRANSPORTER"/>
    <property type="match status" value="1"/>
</dbReference>